<keyword evidence="3" id="KW-1185">Reference proteome</keyword>
<dbReference type="PANTHER" id="PTHR34980">
    <property type="entry name" value="INNER MEMBRANE PROTEIN-RELATED-RELATED"/>
    <property type="match status" value="1"/>
</dbReference>
<dbReference type="HOGENOM" id="CLU_093674_6_0_6"/>
<dbReference type="OrthoDB" id="9812349at2"/>
<dbReference type="eggNOG" id="COG3152">
    <property type="taxonomic scope" value="Bacteria"/>
</dbReference>
<feature type="transmembrane region" description="Helical" evidence="1">
    <location>
        <begin position="104"/>
        <end position="122"/>
    </location>
</feature>
<proteinExistence type="predicted"/>
<sequence>MTIQKWCFSFNGRIGRRDFWIWMGLWALLLVIIFSIAGSGWVSLQTAAFGLVFSLWPTAAVLVKRLHDRNKSGWWALLVVLAWMLAAGNWSMLAEIWQWGVGRFVPTLIGVMMLIDCGSFVGTEGDNRFGPEPTPVDFKNAGR</sequence>
<dbReference type="Pfam" id="PF05656">
    <property type="entry name" value="DUF805"/>
    <property type="match status" value="1"/>
</dbReference>
<keyword evidence="1" id="KW-0472">Membrane</keyword>
<organism evidence="2 3">
    <name type="scientific">Hafnia alvei FB1</name>
    <dbReference type="NCBI Taxonomy" id="1453496"/>
    <lineage>
        <taxon>Bacteria</taxon>
        <taxon>Pseudomonadati</taxon>
        <taxon>Pseudomonadota</taxon>
        <taxon>Gammaproteobacteria</taxon>
        <taxon>Enterobacterales</taxon>
        <taxon>Hafniaceae</taxon>
        <taxon>Hafnia</taxon>
    </lineage>
</organism>
<dbReference type="PANTHER" id="PTHR34980:SF1">
    <property type="entry name" value="INNER MEMBRANE PROTEIN"/>
    <property type="match status" value="1"/>
</dbReference>
<evidence type="ECO:0000313" key="3">
    <source>
        <dbReference type="Proteomes" id="UP000029986"/>
    </source>
</evidence>
<dbReference type="KEGG" id="hav:AT03_01380"/>
<feature type="transmembrane region" description="Helical" evidence="1">
    <location>
        <begin position="74"/>
        <end position="92"/>
    </location>
</feature>
<protein>
    <submittedName>
        <fullName evidence="2">Membrane protein</fullName>
    </submittedName>
</protein>
<dbReference type="Proteomes" id="UP000029986">
    <property type="component" value="Chromosome"/>
</dbReference>
<feature type="transmembrane region" description="Helical" evidence="1">
    <location>
        <begin position="20"/>
        <end position="38"/>
    </location>
</feature>
<dbReference type="RefSeq" id="WP_025801480.1">
    <property type="nucleotide sequence ID" value="NZ_CP009706.1"/>
</dbReference>
<dbReference type="InterPro" id="IPR008523">
    <property type="entry name" value="DUF805"/>
</dbReference>
<dbReference type="GeneID" id="56889873"/>
<dbReference type="GO" id="GO:0005886">
    <property type="term" value="C:plasma membrane"/>
    <property type="evidence" value="ECO:0007669"/>
    <property type="project" value="TreeGrafter"/>
</dbReference>
<reference evidence="2 3" key="1">
    <citation type="journal article" date="2014" name="Gut Pathog.">
        <title>Gene clusters of Hafnia alvei strain FB1 important in survival and pathogenesis: a draft genome perspective.</title>
        <authorList>
            <person name="Tan J.Y."/>
            <person name="Yin W.F."/>
            <person name="Chan K.G."/>
        </authorList>
    </citation>
    <scope>NUCLEOTIDE SEQUENCE [LARGE SCALE GENOMIC DNA]</scope>
    <source>
        <strain evidence="2 3">FB1</strain>
    </source>
</reference>
<name>A0A097QXM5_HAFAL</name>
<feature type="transmembrane region" description="Helical" evidence="1">
    <location>
        <begin position="44"/>
        <end position="62"/>
    </location>
</feature>
<keyword evidence="1" id="KW-0812">Transmembrane</keyword>
<gene>
    <name evidence="2" type="ORF">AT03_01380</name>
</gene>
<evidence type="ECO:0000313" key="2">
    <source>
        <dbReference type="EMBL" id="AIU71182.1"/>
    </source>
</evidence>
<evidence type="ECO:0000256" key="1">
    <source>
        <dbReference type="SAM" id="Phobius"/>
    </source>
</evidence>
<keyword evidence="1" id="KW-1133">Transmembrane helix</keyword>
<dbReference type="PATRIC" id="fig|1453496.5.peg.285"/>
<dbReference type="EMBL" id="CP009706">
    <property type="protein sequence ID" value="AIU71182.1"/>
    <property type="molecule type" value="Genomic_DNA"/>
</dbReference>
<accession>A0A097QXM5</accession>
<dbReference type="AlphaFoldDB" id="A0A097QXM5"/>